<evidence type="ECO:0000313" key="1">
    <source>
        <dbReference type="EMBL" id="MBM7126014.1"/>
    </source>
</evidence>
<organism evidence="1 2">
    <name type="scientific">Dyella flava</name>
    <dbReference type="NCBI Taxonomy" id="1920170"/>
    <lineage>
        <taxon>Bacteria</taxon>
        <taxon>Pseudomonadati</taxon>
        <taxon>Pseudomonadota</taxon>
        <taxon>Gammaproteobacteria</taxon>
        <taxon>Lysobacterales</taxon>
        <taxon>Rhodanobacteraceae</taxon>
        <taxon>Dyella</taxon>
    </lineage>
</organism>
<reference evidence="1" key="1">
    <citation type="submission" date="2020-10" db="EMBL/GenBank/DDBJ databases">
        <title>Phylogeny of dyella-like bacteria.</title>
        <authorList>
            <person name="Fu J."/>
        </authorList>
    </citation>
    <scope>NUCLEOTIDE SEQUENCE</scope>
    <source>
        <strain evidence="1">DHOC52</strain>
    </source>
</reference>
<evidence type="ECO:0008006" key="3">
    <source>
        <dbReference type="Google" id="ProtNLM"/>
    </source>
</evidence>
<comment type="caution">
    <text evidence="1">The sequence shown here is derived from an EMBL/GenBank/DDBJ whole genome shotgun (WGS) entry which is preliminary data.</text>
</comment>
<dbReference type="Proteomes" id="UP001430149">
    <property type="component" value="Unassembled WGS sequence"/>
</dbReference>
<sequence length="99" mass="11508">MHEDVRLSRALERVIQAQQTLEEAEFSSFLVFESCHSMLAQALAEWMGDKKKAAHWMMIRRSTFQGKSGFELIIEGDIDRLWEHVNVATALQCRSYKAY</sequence>
<evidence type="ECO:0000313" key="2">
    <source>
        <dbReference type="Proteomes" id="UP001430149"/>
    </source>
</evidence>
<name>A0ABS2K498_9GAMM</name>
<proteinExistence type="predicted"/>
<dbReference type="RefSeq" id="WP_204682260.1">
    <property type="nucleotide sequence ID" value="NZ_BSNR01000002.1"/>
</dbReference>
<dbReference type="EMBL" id="JADIKE010000036">
    <property type="protein sequence ID" value="MBM7126014.1"/>
    <property type="molecule type" value="Genomic_DNA"/>
</dbReference>
<gene>
    <name evidence="1" type="ORF">ISP19_11610</name>
</gene>
<protein>
    <recommendedName>
        <fullName evidence="3">HEPN domain-containing protein</fullName>
    </recommendedName>
</protein>
<keyword evidence="2" id="KW-1185">Reference proteome</keyword>
<accession>A0ABS2K498</accession>